<gene>
    <name evidence="2" type="ORF">JEQ12_007082</name>
</gene>
<evidence type="ECO:0000313" key="2">
    <source>
        <dbReference type="EMBL" id="KAG5198486.1"/>
    </source>
</evidence>
<name>A0A835ZR96_SHEEP</name>
<accession>A0A835ZR96</accession>
<dbReference type="Proteomes" id="UP000664991">
    <property type="component" value="Chromosome 17"/>
</dbReference>
<feature type="region of interest" description="Disordered" evidence="1">
    <location>
        <begin position="70"/>
        <end position="97"/>
    </location>
</feature>
<organism evidence="2 3">
    <name type="scientific">Ovis aries</name>
    <name type="common">Sheep</name>
    <dbReference type="NCBI Taxonomy" id="9940"/>
    <lineage>
        <taxon>Eukaryota</taxon>
        <taxon>Metazoa</taxon>
        <taxon>Chordata</taxon>
        <taxon>Craniata</taxon>
        <taxon>Vertebrata</taxon>
        <taxon>Euteleostomi</taxon>
        <taxon>Mammalia</taxon>
        <taxon>Eutheria</taxon>
        <taxon>Laurasiatheria</taxon>
        <taxon>Artiodactyla</taxon>
        <taxon>Ruminantia</taxon>
        <taxon>Pecora</taxon>
        <taxon>Bovidae</taxon>
        <taxon>Caprinae</taxon>
        <taxon>Ovis</taxon>
    </lineage>
</organism>
<protein>
    <submittedName>
        <fullName evidence="2">Uncharacterized protein</fullName>
    </submittedName>
</protein>
<dbReference type="AlphaFoldDB" id="A0A835ZR96"/>
<sequence length="180" mass="20501">MPLCGEMCVGQWERLGQVRTMMATGISSLDTLKARPGPIQEADAFFLNSPIQALTVCKCNVSATYNSTKLAEGKRTQEPSKRRAPTKKSKQGENKSGANREKLKNIFRYEFHQCFRRISYWKTSEIFYHNFQLSISGTEGDEEKNENAEICKLGVKFMENILPFFQCVIAAMKYDTDALF</sequence>
<comment type="caution">
    <text evidence="2">The sequence shown here is derived from an EMBL/GenBank/DDBJ whole genome shotgun (WGS) entry which is preliminary data.</text>
</comment>
<feature type="compositionally biased region" description="Basic and acidic residues" evidence="1">
    <location>
        <begin position="71"/>
        <end position="81"/>
    </location>
</feature>
<evidence type="ECO:0000256" key="1">
    <source>
        <dbReference type="SAM" id="MobiDB-lite"/>
    </source>
</evidence>
<evidence type="ECO:0000313" key="3">
    <source>
        <dbReference type="Proteomes" id="UP000664991"/>
    </source>
</evidence>
<reference evidence="2 3" key="1">
    <citation type="submission" date="2020-12" db="EMBL/GenBank/DDBJ databases">
        <title>De novo assembly of Tibetan sheep genome.</title>
        <authorList>
            <person name="Li X."/>
        </authorList>
    </citation>
    <scope>NUCLEOTIDE SEQUENCE [LARGE SCALE GENOMIC DNA]</scope>
    <source>
        <tissue evidence="2">Heart</tissue>
    </source>
</reference>
<dbReference type="EMBL" id="JAEMGP010000017">
    <property type="protein sequence ID" value="KAG5198486.1"/>
    <property type="molecule type" value="Genomic_DNA"/>
</dbReference>
<proteinExistence type="predicted"/>